<dbReference type="CDD" id="cd09610">
    <property type="entry name" value="M3B_PepF"/>
    <property type="match status" value="1"/>
</dbReference>
<dbReference type="InterPro" id="IPR001567">
    <property type="entry name" value="Pept_M3A_M3B_dom"/>
</dbReference>
<comment type="similarity">
    <text evidence="6">Belongs to the peptidase M3 family.</text>
</comment>
<evidence type="ECO:0000259" key="7">
    <source>
        <dbReference type="Pfam" id="PF01432"/>
    </source>
</evidence>
<keyword evidence="5 6" id="KW-0482">Metalloprotease</keyword>
<keyword evidence="10" id="KW-1185">Reference proteome</keyword>
<dbReference type="Proteomes" id="UP000298216">
    <property type="component" value="Unassembled WGS sequence"/>
</dbReference>
<dbReference type="Pfam" id="PF01432">
    <property type="entry name" value="Peptidase_M3"/>
    <property type="match status" value="1"/>
</dbReference>
<feature type="domain" description="Oligopeptidase F N-terminal" evidence="8">
    <location>
        <begin position="121"/>
        <end position="188"/>
    </location>
</feature>
<dbReference type="InterPro" id="IPR042088">
    <property type="entry name" value="OligoPept_F_C"/>
</dbReference>
<dbReference type="PANTHER" id="PTHR11804">
    <property type="entry name" value="PROTEASE M3 THIMET OLIGOPEPTIDASE-RELATED"/>
    <property type="match status" value="1"/>
</dbReference>
<dbReference type="Gene3D" id="1.10.1370.20">
    <property type="entry name" value="Oligoendopeptidase f, C-terminal domain"/>
    <property type="match status" value="1"/>
</dbReference>
<evidence type="ECO:0000313" key="9">
    <source>
        <dbReference type="EMBL" id="TFW12651.1"/>
    </source>
</evidence>
<gene>
    <name evidence="9" type="ORF">EGY25_11705</name>
</gene>
<feature type="domain" description="Peptidase M3A/M3B catalytic" evidence="7">
    <location>
        <begin position="207"/>
        <end position="579"/>
    </location>
</feature>
<dbReference type="InterPro" id="IPR045090">
    <property type="entry name" value="Pept_M3A_M3B"/>
</dbReference>
<dbReference type="GO" id="GO:0004222">
    <property type="term" value="F:metalloendopeptidase activity"/>
    <property type="evidence" value="ECO:0007669"/>
    <property type="project" value="InterPro"/>
</dbReference>
<organism evidence="9 10">
    <name type="scientific">Brevundimonas intermedia</name>
    <dbReference type="NCBI Taxonomy" id="74315"/>
    <lineage>
        <taxon>Bacteria</taxon>
        <taxon>Pseudomonadati</taxon>
        <taxon>Pseudomonadota</taxon>
        <taxon>Alphaproteobacteria</taxon>
        <taxon>Caulobacterales</taxon>
        <taxon>Caulobacteraceae</taxon>
        <taxon>Brevundimonas</taxon>
    </lineage>
</organism>
<keyword evidence="4 6" id="KW-0862">Zinc</keyword>
<keyword evidence="2 6" id="KW-0479">Metal-binding</keyword>
<accession>A0A4Y9RWP4</accession>
<dbReference type="NCBIfam" id="TIGR02290">
    <property type="entry name" value="M3_fam_3"/>
    <property type="match status" value="1"/>
</dbReference>
<name>A0A4Y9RWP4_9CAUL</name>
<evidence type="ECO:0000256" key="5">
    <source>
        <dbReference type="ARBA" id="ARBA00023049"/>
    </source>
</evidence>
<dbReference type="GO" id="GO:0046872">
    <property type="term" value="F:metal ion binding"/>
    <property type="evidence" value="ECO:0007669"/>
    <property type="project" value="UniProtKB-UniRule"/>
</dbReference>
<dbReference type="GO" id="GO:0006508">
    <property type="term" value="P:proteolysis"/>
    <property type="evidence" value="ECO:0007669"/>
    <property type="project" value="UniProtKB-KW"/>
</dbReference>
<dbReference type="Gene3D" id="1.20.140.70">
    <property type="entry name" value="Oligopeptidase f, N-terminal domain"/>
    <property type="match status" value="1"/>
</dbReference>
<dbReference type="PANTHER" id="PTHR11804:SF5">
    <property type="entry name" value="OLIGOENDOPEPTIDASE F"/>
    <property type="match status" value="1"/>
</dbReference>
<evidence type="ECO:0000256" key="4">
    <source>
        <dbReference type="ARBA" id="ARBA00022833"/>
    </source>
</evidence>
<comment type="caution">
    <text evidence="9">The sequence shown here is derived from an EMBL/GenBank/DDBJ whole genome shotgun (WGS) entry which is preliminary data.</text>
</comment>
<dbReference type="InterPro" id="IPR013647">
    <property type="entry name" value="OligopepF_N_dom"/>
</dbReference>
<dbReference type="AlphaFoldDB" id="A0A4Y9RWP4"/>
<dbReference type="InterPro" id="IPR011977">
    <property type="entry name" value="Pept_M3B_clade3"/>
</dbReference>
<dbReference type="RefSeq" id="WP_135195127.1">
    <property type="nucleotide sequence ID" value="NZ_SPVH01000006.1"/>
</dbReference>
<sequence length="597" mass="65563">MNAPFKTPSTDAPLWDLTDLYASRDDAKVAADLEKARGLVDSLNGLKGKLAAEQDAAGLGAVLDRAIHLYEQASDVLGALGAYAFLSASTARDDATAQGFEADVREKITAIATPTVWLTLEINQIDDAALEAALTAHAGAARWRPWLRRVRAMKPHELSSELETFIAERGPITAQWPRLFDEQLAALRAKAGSESLTLAEALNRLSDAKPARRKAAAEGLSEALAARAPTLALVLNTVAADKAMEDRWRGFKRPADSRHLGNEVDGEAVDAMAEAVAAAYPRLSHRYYALKAKAMGKARLDHWDRNAPIETTAPRAFTWTQGREIVLDSFSDLGGDFADRAGGFFDKPWIDGRARAGKQSGAYAHPVTADRHPYVFLNWMGERRDVLTLAHELGHGVHQTLAADQGTLLADTPLTLAETASIFAEGLTFDRLLATAPKSEQRGLLAGRIEDGLNTVVRQIAFHRFETRFHDERLQGEVSQQRINQLWLEEMAAALGPSVKLNPGYEHWWAYVSHFVHSPFYVYAYAFGDLLVAALMEARRKDPTGFTPLYRELLAGGGSRTYVEALKPFGLDPRDPAFWSVGCQRLERLVDQFEALA</sequence>
<dbReference type="GO" id="GO:0006518">
    <property type="term" value="P:peptide metabolic process"/>
    <property type="evidence" value="ECO:0007669"/>
    <property type="project" value="TreeGrafter"/>
</dbReference>
<comment type="cofactor">
    <cofactor evidence="6">
        <name>Zn(2+)</name>
        <dbReference type="ChEBI" id="CHEBI:29105"/>
    </cofactor>
    <text evidence="6">Binds 1 zinc ion.</text>
</comment>
<evidence type="ECO:0000256" key="1">
    <source>
        <dbReference type="ARBA" id="ARBA00022670"/>
    </source>
</evidence>
<evidence type="ECO:0000313" key="10">
    <source>
        <dbReference type="Proteomes" id="UP000298216"/>
    </source>
</evidence>
<dbReference type="SUPFAM" id="SSF55486">
    <property type="entry name" value="Metalloproteases ('zincins'), catalytic domain"/>
    <property type="match status" value="1"/>
</dbReference>
<proteinExistence type="inferred from homology"/>
<reference evidence="9 10" key="1">
    <citation type="submission" date="2019-03" db="EMBL/GenBank/DDBJ databases">
        <title>Draft genome of Brevundimonas sp. a heavy metal resistant soil bacteria.</title>
        <authorList>
            <person name="Soto J."/>
        </authorList>
    </citation>
    <scope>NUCLEOTIDE SEQUENCE [LARGE SCALE GENOMIC DNA]</scope>
    <source>
        <strain evidence="9 10">B-10</strain>
    </source>
</reference>
<evidence type="ECO:0000259" key="8">
    <source>
        <dbReference type="Pfam" id="PF08439"/>
    </source>
</evidence>
<protein>
    <submittedName>
        <fullName evidence="9">M3 family oligoendopeptidase</fullName>
    </submittedName>
</protein>
<dbReference type="EMBL" id="SPVH01000006">
    <property type="protein sequence ID" value="TFW12651.1"/>
    <property type="molecule type" value="Genomic_DNA"/>
</dbReference>
<keyword evidence="3 6" id="KW-0378">Hydrolase</keyword>
<dbReference type="OrthoDB" id="9766487at2"/>
<evidence type="ECO:0000256" key="6">
    <source>
        <dbReference type="RuleBase" id="RU003435"/>
    </source>
</evidence>
<dbReference type="Pfam" id="PF08439">
    <property type="entry name" value="Peptidase_M3_N"/>
    <property type="match status" value="1"/>
</dbReference>
<evidence type="ECO:0000256" key="2">
    <source>
        <dbReference type="ARBA" id="ARBA00022723"/>
    </source>
</evidence>
<evidence type="ECO:0000256" key="3">
    <source>
        <dbReference type="ARBA" id="ARBA00022801"/>
    </source>
</evidence>
<keyword evidence="1 6" id="KW-0645">Protease</keyword>